<dbReference type="InterPro" id="IPR012301">
    <property type="entry name" value="Malic_N_dom"/>
</dbReference>
<proteinExistence type="inferred from homology"/>
<dbReference type="InterPro" id="IPR048182">
    <property type="entry name" value="Malolactic_enz"/>
</dbReference>
<comment type="cofactor">
    <cofactor evidence="2">
        <name>Mn(2+)</name>
        <dbReference type="ChEBI" id="CHEBI:29035"/>
    </cofactor>
</comment>
<feature type="domain" description="Malic enzyme NAD-binding" evidence="16">
    <location>
        <begin position="260"/>
        <end position="516"/>
    </location>
</feature>
<comment type="catalytic activity">
    <reaction evidence="9">
        <text>(S)-malate + H(+) = (S)-lactate + CO2</text>
        <dbReference type="Rhea" id="RHEA:46276"/>
        <dbReference type="ChEBI" id="CHEBI:15378"/>
        <dbReference type="ChEBI" id="CHEBI:15589"/>
        <dbReference type="ChEBI" id="CHEBI:16526"/>
        <dbReference type="ChEBI" id="CHEBI:16651"/>
        <dbReference type="EC" id="4.1.1.101"/>
    </reaction>
</comment>
<protein>
    <recommendedName>
        <fullName evidence="11">Malolactic enzyme</fullName>
        <ecNumber evidence="10">4.1.1.101</ecNumber>
    </recommendedName>
</protein>
<comment type="cofactor">
    <cofactor evidence="14">
        <name>Mg(2+)</name>
        <dbReference type="ChEBI" id="CHEBI:18420"/>
    </cofactor>
    <cofactor evidence="14">
        <name>Mn(2+)</name>
        <dbReference type="ChEBI" id="CHEBI:29035"/>
    </cofactor>
    <text evidence="14">Divalent metal cations. Prefers magnesium or manganese.</text>
</comment>
<dbReference type="SUPFAM" id="SSF51735">
    <property type="entry name" value="NAD(P)-binding Rossmann-fold domains"/>
    <property type="match status" value="1"/>
</dbReference>
<dbReference type="InterPro" id="IPR001891">
    <property type="entry name" value="Malic_OxRdtase"/>
</dbReference>
<dbReference type="InterPro" id="IPR036291">
    <property type="entry name" value="NAD(P)-bd_dom_sf"/>
</dbReference>
<dbReference type="GO" id="GO:0006108">
    <property type="term" value="P:malate metabolic process"/>
    <property type="evidence" value="ECO:0007669"/>
    <property type="project" value="TreeGrafter"/>
</dbReference>
<dbReference type="PRINTS" id="PR00072">
    <property type="entry name" value="MALOXRDTASE"/>
</dbReference>
<evidence type="ECO:0000256" key="3">
    <source>
        <dbReference type="ARBA" id="ARBA00008785"/>
    </source>
</evidence>
<dbReference type="Pfam" id="PF00390">
    <property type="entry name" value="malic"/>
    <property type="match status" value="1"/>
</dbReference>
<dbReference type="GO" id="GO:0004470">
    <property type="term" value="F:malic enzyme activity"/>
    <property type="evidence" value="ECO:0007669"/>
    <property type="project" value="InterPro"/>
</dbReference>
<evidence type="ECO:0000256" key="2">
    <source>
        <dbReference type="ARBA" id="ARBA00001936"/>
    </source>
</evidence>
<feature type="domain" description="Malic enzyme N-terminal" evidence="17">
    <location>
        <begin position="68"/>
        <end position="250"/>
    </location>
</feature>
<keyword evidence="5 14" id="KW-0479">Metal-binding</keyword>
<comment type="similarity">
    <text evidence="3 15">Belongs to the malic enzymes family.</text>
</comment>
<evidence type="ECO:0000256" key="8">
    <source>
        <dbReference type="ARBA" id="ARBA00023239"/>
    </source>
</evidence>
<evidence type="ECO:0000256" key="15">
    <source>
        <dbReference type="RuleBase" id="RU003427"/>
    </source>
</evidence>
<feature type="binding site" evidence="14">
    <location>
        <position position="235"/>
    </location>
    <ligand>
        <name>a divalent metal cation</name>
        <dbReference type="ChEBI" id="CHEBI:60240"/>
    </ligand>
</feature>
<evidence type="ECO:0000256" key="5">
    <source>
        <dbReference type="ARBA" id="ARBA00022723"/>
    </source>
</evidence>
<evidence type="ECO:0000256" key="11">
    <source>
        <dbReference type="ARBA" id="ARBA00074565"/>
    </source>
</evidence>
<evidence type="ECO:0000256" key="14">
    <source>
        <dbReference type="PIRSR" id="PIRSR000106-3"/>
    </source>
</evidence>
<dbReference type="Gene3D" id="3.40.50.720">
    <property type="entry name" value="NAD(P)-binding Rossmann-like Domain"/>
    <property type="match status" value="1"/>
</dbReference>
<dbReference type="GO" id="GO:0016616">
    <property type="term" value="F:oxidoreductase activity, acting on the CH-OH group of donors, NAD or NADP as acceptor"/>
    <property type="evidence" value="ECO:0007669"/>
    <property type="project" value="InterPro"/>
</dbReference>
<feature type="binding site" evidence="14">
    <location>
        <position position="236"/>
    </location>
    <ligand>
        <name>a divalent metal cation</name>
        <dbReference type="ChEBI" id="CHEBI:60240"/>
    </ligand>
</feature>
<evidence type="ECO:0000313" key="19">
    <source>
        <dbReference type="Proteomes" id="UP000215693"/>
    </source>
</evidence>
<dbReference type="PANTHER" id="PTHR23406">
    <property type="entry name" value="MALIC ENZYME-RELATED"/>
    <property type="match status" value="1"/>
</dbReference>
<keyword evidence="8" id="KW-0456">Lyase</keyword>
<feature type="binding site" evidence="13">
    <location>
        <position position="404"/>
    </location>
    <ligand>
        <name>(S)-malate</name>
        <dbReference type="ChEBI" id="CHEBI:15589"/>
    </ligand>
</feature>
<gene>
    <name evidence="18" type="ORF">CBF50_08410</name>
</gene>
<dbReference type="FunFam" id="3.40.50.720:FF:000182">
    <property type="entry name" value="NAD-dependent malic enzyme"/>
    <property type="match status" value="1"/>
</dbReference>
<reference evidence="18 19" key="1">
    <citation type="submission" date="2017-04" db="EMBL/GenBank/DDBJ databases">
        <authorList>
            <person name="Lin X.B."/>
            <person name="Stothard P."/>
            <person name="Tasseva G."/>
            <person name="Walter J."/>
        </authorList>
    </citation>
    <scope>NUCLEOTIDE SEQUENCE [LARGE SCALE GENOMIC DNA]</scope>
    <source>
        <strain evidence="18 19">117c</strain>
    </source>
</reference>
<dbReference type="NCBIfam" id="NF041582">
    <property type="entry name" value="malolactic"/>
    <property type="match status" value="1"/>
</dbReference>
<dbReference type="RefSeq" id="WP_094497966.1">
    <property type="nucleotide sequence ID" value="NZ_NGOD01000065.1"/>
</dbReference>
<comment type="cofactor">
    <cofactor evidence="1">
        <name>NAD(+)</name>
        <dbReference type="ChEBI" id="CHEBI:57540"/>
    </cofactor>
</comment>
<organism evidence="18 19">
    <name type="scientific">Lactobacillus johnsonii</name>
    <dbReference type="NCBI Taxonomy" id="33959"/>
    <lineage>
        <taxon>Bacteria</taxon>
        <taxon>Bacillati</taxon>
        <taxon>Bacillota</taxon>
        <taxon>Bacilli</taxon>
        <taxon>Lactobacillales</taxon>
        <taxon>Lactobacillaceae</taxon>
        <taxon>Lactobacillus</taxon>
    </lineage>
</organism>
<evidence type="ECO:0000256" key="1">
    <source>
        <dbReference type="ARBA" id="ARBA00001911"/>
    </source>
</evidence>
<comment type="subunit">
    <text evidence="4">Homodimer.</text>
</comment>
<dbReference type="InterPro" id="IPR046346">
    <property type="entry name" value="Aminoacid_DH-like_N_sf"/>
</dbReference>
<dbReference type="GO" id="GO:0005829">
    <property type="term" value="C:cytosol"/>
    <property type="evidence" value="ECO:0007669"/>
    <property type="project" value="TreeGrafter"/>
</dbReference>
<dbReference type="GO" id="GO:0043464">
    <property type="term" value="P:malolactic fermentation"/>
    <property type="evidence" value="ECO:0007669"/>
    <property type="project" value="InterPro"/>
</dbReference>
<keyword evidence="6" id="KW-0520">NAD</keyword>
<accession>A0A9X6RW46</accession>
<evidence type="ECO:0000313" key="18">
    <source>
        <dbReference type="EMBL" id="OYS11059.1"/>
    </source>
</evidence>
<dbReference type="GO" id="GO:0043883">
    <property type="term" value="F:malolactic enzyme activity"/>
    <property type="evidence" value="ECO:0007669"/>
    <property type="project" value="UniProtKB-EC"/>
</dbReference>
<evidence type="ECO:0000256" key="13">
    <source>
        <dbReference type="PIRSR" id="PIRSR000106-2"/>
    </source>
</evidence>
<dbReference type="CDD" id="cd05312">
    <property type="entry name" value="NAD_bind_1_malic_enz"/>
    <property type="match status" value="1"/>
</dbReference>
<sequence length="544" mass="60073">MNNPYIILNNPFRNKGTAFTDRERKKLGLVGTLPPRVQTIEEQAERVYDQYKLRPAGIQQRKFLMEIFNTNRTLFYYVVEKHIAELLPIIYDPVIAPAIEKYSEIFMKPQGAAFLRIDRQDEFEESLRNTAAGRNIRLIVVTDAQAILGIGDWGTNGVNISVGKLMVYTAAAGVNPKEVLPVSLDVGTDNQKLINDPLYLGLRKARVTGKPYYEMIDHFVETARKVFPNVYLHFEDFGRDNATKILNKYRDKIPVFNDDVQGTGIVCLAGVLGALNISKQKFSDQIFMTYGAGTAGMGIANMMYHELLLEGLSPEEARKHFYLVDKQGLLFEDTPGLTPEQKPFVRKRSELPTGLDYTNLTDIIKAVHPTVLIGTSTKAGAFTESAIKEMAKYAERPIIFPISNPTELMEASAADLIKWTDGKALIATGVPSAPVEYDGINYQIGQANNALIYPGLGLGVLSTRAKLVNDELLSAAAHSLGGFVDPSLPGAPVLPPVKKIQEFTKNNAIAVAQSAIDQGIAASGIKDAQSAVEDNQWHPEYHEE</sequence>
<feature type="binding site" evidence="13">
    <location>
        <position position="448"/>
    </location>
    <ligand>
        <name>(S)-malate</name>
        <dbReference type="ChEBI" id="CHEBI:15589"/>
    </ligand>
</feature>
<dbReference type="Gene3D" id="3.40.50.10380">
    <property type="entry name" value="Malic enzyme, N-terminal domain"/>
    <property type="match status" value="1"/>
</dbReference>
<evidence type="ECO:0000256" key="7">
    <source>
        <dbReference type="ARBA" id="ARBA00023211"/>
    </source>
</evidence>
<feature type="active site" description="Proton donor" evidence="12">
    <location>
        <position position="164"/>
    </location>
</feature>
<dbReference type="InterPro" id="IPR012302">
    <property type="entry name" value="Malic_NAD-bd"/>
</dbReference>
<evidence type="ECO:0000256" key="12">
    <source>
        <dbReference type="PIRSR" id="PIRSR000106-1"/>
    </source>
</evidence>
<dbReference type="InterPro" id="IPR037062">
    <property type="entry name" value="Malic_N_dom_sf"/>
</dbReference>
<dbReference type="InterPro" id="IPR015884">
    <property type="entry name" value="Malic_enzyme_CS"/>
</dbReference>
<dbReference type="PANTHER" id="PTHR23406:SF34">
    <property type="entry name" value="NAD-DEPENDENT MALIC ENZYME, MITOCHONDRIAL"/>
    <property type="match status" value="1"/>
</dbReference>
<dbReference type="Proteomes" id="UP000215693">
    <property type="component" value="Unassembled WGS sequence"/>
</dbReference>
<evidence type="ECO:0000259" key="16">
    <source>
        <dbReference type="SMART" id="SM00919"/>
    </source>
</evidence>
<dbReference type="SMART" id="SM00919">
    <property type="entry name" value="Malic_M"/>
    <property type="match status" value="1"/>
</dbReference>
<comment type="caution">
    <text evidence="18">The sequence shown here is derived from an EMBL/GenBank/DDBJ whole genome shotgun (WGS) entry which is preliminary data.</text>
</comment>
<evidence type="ECO:0000256" key="4">
    <source>
        <dbReference type="ARBA" id="ARBA00011738"/>
    </source>
</evidence>
<reference evidence="18 19" key="2">
    <citation type="submission" date="2017-09" db="EMBL/GenBank/DDBJ databases">
        <title>Tripartite evolution among Lactobacillus johnsonii, Lactobacillus taiwanensis, Lactobacillus reuteri and their rodent host.</title>
        <authorList>
            <person name="Wang T."/>
            <person name="Knowles S."/>
            <person name="Cheng C."/>
        </authorList>
    </citation>
    <scope>NUCLEOTIDE SEQUENCE [LARGE SCALE GENOMIC DNA]</scope>
    <source>
        <strain evidence="18 19">117c</strain>
    </source>
</reference>
<name>A0A9X6RW46_LACJH</name>
<dbReference type="EC" id="4.1.1.101" evidence="10"/>
<dbReference type="PIRSF" id="PIRSF000106">
    <property type="entry name" value="ME"/>
    <property type="match status" value="1"/>
</dbReference>
<dbReference type="EMBL" id="NGOH01000099">
    <property type="protein sequence ID" value="OYS11059.1"/>
    <property type="molecule type" value="Genomic_DNA"/>
</dbReference>
<dbReference type="GO" id="GO:0051287">
    <property type="term" value="F:NAD binding"/>
    <property type="evidence" value="ECO:0007669"/>
    <property type="project" value="InterPro"/>
</dbReference>
<feature type="active site" description="Proton donor" evidence="12">
    <location>
        <position position="91"/>
    </location>
</feature>
<dbReference type="PROSITE" id="PS00331">
    <property type="entry name" value="MALIC_ENZYMES"/>
    <property type="match status" value="1"/>
</dbReference>
<evidence type="ECO:0000259" key="17">
    <source>
        <dbReference type="SMART" id="SM01274"/>
    </source>
</evidence>
<dbReference type="GO" id="GO:0030145">
    <property type="term" value="F:manganese ion binding"/>
    <property type="evidence" value="ECO:0007669"/>
    <property type="project" value="UniProtKB-ARBA"/>
</dbReference>
<dbReference type="AlphaFoldDB" id="A0A9X6RW46"/>
<evidence type="ECO:0000256" key="6">
    <source>
        <dbReference type="ARBA" id="ARBA00023027"/>
    </source>
</evidence>
<dbReference type="SUPFAM" id="SSF53223">
    <property type="entry name" value="Aminoacid dehydrogenase-like, N-terminal domain"/>
    <property type="match status" value="1"/>
</dbReference>
<evidence type="ECO:0000256" key="9">
    <source>
        <dbReference type="ARBA" id="ARBA00051739"/>
    </source>
</evidence>
<dbReference type="Pfam" id="PF03949">
    <property type="entry name" value="Malic_M"/>
    <property type="match status" value="1"/>
</dbReference>
<feature type="binding site" evidence="14">
    <location>
        <position position="259"/>
    </location>
    <ligand>
        <name>a divalent metal cation</name>
        <dbReference type="ChEBI" id="CHEBI:60240"/>
    </ligand>
</feature>
<keyword evidence="7" id="KW-0464">Manganese</keyword>
<dbReference type="SMART" id="SM01274">
    <property type="entry name" value="malic"/>
    <property type="match status" value="1"/>
</dbReference>
<dbReference type="NCBIfam" id="NF010052">
    <property type="entry name" value="PRK13529.1"/>
    <property type="match status" value="1"/>
</dbReference>
<dbReference type="FunFam" id="3.40.50.10380:FF:000001">
    <property type="entry name" value="NAD-dependent malic enzyme"/>
    <property type="match status" value="1"/>
</dbReference>
<evidence type="ECO:0000256" key="10">
    <source>
        <dbReference type="ARBA" id="ARBA00066983"/>
    </source>
</evidence>